<dbReference type="GO" id="GO:0004322">
    <property type="term" value="F:ferroxidase activity"/>
    <property type="evidence" value="ECO:0007669"/>
    <property type="project" value="UniProtKB-EC"/>
</dbReference>
<keyword evidence="10" id="KW-0732">Signal</keyword>
<dbReference type="GO" id="GO:0005737">
    <property type="term" value="C:cytoplasm"/>
    <property type="evidence" value="ECO:0007669"/>
    <property type="project" value="TreeGrafter"/>
</dbReference>
<dbReference type="EC" id="1.16.3.1" evidence="8"/>
<keyword evidence="2 8" id="KW-0409">Iron storage</keyword>
<feature type="region of interest" description="Disordered" evidence="9">
    <location>
        <begin position="24"/>
        <end position="55"/>
    </location>
</feature>
<evidence type="ECO:0000256" key="1">
    <source>
        <dbReference type="ARBA" id="ARBA00007513"/>
    </source>
</evidence>
<dbReference type="Pfam" id="PF00210">
    <property type="entry name" value="Ferritin"/>
    <property type="match status" value="1"/>
</dbReference>
<evidence type="ECO:0000256" key="7">
    <source>
        <dbReference type="ARBA" id="ARBA00047990"/>
    </source>
</evidence>
<dbReference type="PROSITE" id="PS50905">
    <property type="entry name" value="FERRITIN_LIKE"/>
    <property type="match status" value="1"/>
</dbReference>
<evidence type="ECO:0000256" key="8">
    <source>
        <dbReference type="RuleBase" id="RU361145"/>
    </source>
</evidence>
<feature type="domain" description="Ferritin-like diiron" evidence="11">
    <location>
        <begin position="130"/>
        <end position="282"/>
    </location>
</feature>
<sequence length="300" mass="34334">MLGGVKLLFLLAVLMVLVPVTDPNKRSSSRALERTRSNSSSGGRTLSKSTGKSSPNCNECGKLPGSYGAKSIRHCKLYNKKRCLFKCGYTCAKEMTKSYDKKEFYMCLNKEWVPPPRGHCIADNFQVKEVTQFSKVHKMMNELIKKLFTSSYEFVAMTAFYKRADVALPGFKKLMSSLAEKDMKFAHDLISYEIERGESIDLQDIERPTAHEDLLLYLGQRTGKQGLEKALDEIKNVNAYVTEIIDQADPHKRHYLEDGILDFKVNTIKKLADLHYRLGTFESSEDYFIGEYRMDLELRE</sequence>
<dbReference type="GO" id="GO:0008198">
    <property type="term" value="F:ferrous iron binding"/>
    <property type="evidence" value="ECO:0007669"/>
    <property type="project" value="TreeGrafter"/>
</dbReference>
<evidence type="ECO:0000313" key="13">
    <source>
        <dbReference type="Proteomes" id="UP000762676"/>
    </source>
</evidence>
<gene>
    <name evidence="12" type="ORF">ElyMa_005470800</name>
</gene>
<dbReference type="InterPro" id="IPR001519">
    <property type="entry name" value="Ferritin"/>
</dbReference>
<reference evidence="12 13" key="1">
    <citation type="journal article" date="2021" name="Elife">
        <title>Chloroplast acquisition without the gene transfer in kleptoplastic sea slugs, Plakobranchus ocellatus.</title>
        <authorList>
            <person name="Maeda T."/>
            <person name="Takahashi S."/>
            <person name="Yoshida T."/>
            <person name="Shimamura S."/>
            <person name="Takaki Y."/>
            <person name="Nagai Y."/>
            <person name="Toyoda A."/>
            <person name="Suzuki Y."/>
            <person name="Arimoto A."/>
            <person name="Ishii H."/>
            <person name="Satoh N."/>
            <person name="Nishiyama T."/>
            <person name="Hasebe M."/>
            <person name="Maruyama T."/>
            <person name="Minagawa J."/>
            <person name="Obokata J."/>
            <person name="Shigenobu S."/>
        </authorList>
    </citation>
    <scope>NUCLEOTIDE SEQUENCE [LARGE SCALE GENOMIC DNA]</scope>
</reference>
<comment type="function">
    <text evidence="8">Stores iron in a soluble, non-toxic, readily available form. Important for iron homeostasis. Iron is taken up in the ferrous form and deposited as ferric hydroxides after oxidation.</text>
</comment>
<dbReference type="GO" id="GO:0006879">
    <property type="term" value="P:intracellular iron ion homeostasis"/>
    <property type="evidence" value="ECO:0007669"/>
    <property type="project" value="UniProtKB-KW"/>
</dbReference>
<evidence type="ECO:0000256" key="3">
    <source>
        <dbReference type="ARBA" id="ARBA00022723"/>
    </source>
</evidence>
<evidence type="ECO:0000313" key="12">
    <source>
        <dbReference type="EMBL" id="GFR62942.1"/>
    </source>
</evidence>
<dbReference type="InterPro" id="IPR012347">
    <property type="entry name" value="Ferritin-like"/>
</dbReference>
<organism evidence="12 13">
    <name type="scientific">Elysia marginata</name>
    <dbReference type="NCBI Taxonomy" id="1093978"/>
    <lineage>
        <taxon>Eukaryota</taxon>
        <taxon>Metazoa</taxon>
        <taxon>Spiralia</taxon>
        <taxon>Lophotrochozoa</taxon>
        <taxon>Mollusca</taxon>
        <taxon>Gastropoda</taxon>
        <taxon>Heterobranchia</taxon>
        <taxon>Euthyneura</taxon>
        <taxon>Panpulmonata</taxon>
        <taxon>Sacoglossa</taxon>
        <taxon>Placobranchoidea</taxon>
        <taxon>Plakobranchidae</taxon>
        <taxon>Elysia</taxon>
    </lineage>
</organism>
<feature type="compositionally biased region" description="Low complexity" evidence="9">
    <location>
        <begin position="37"/>
        <end position="54"/>
    </location>
</feature>
<dbReference type="InterPro" id="IPR008331">
    <property type="entry name" value="Ferritin_DPS_dom"/>
</dbReference>
<keyword evidence="13" id="KW-1185">Reference proteome</keyword>
<dbReference type="EMBL" id="BMAT01010897">
    <property type="protein sequence ID" value="GFR62942.1"/>
    <property type="molecule type" value="Genomic_DNA"/>
</dbReference>
<feature type="chain" id="PRO_5043943595" description="Ferritin" evidence="10">
    <location>
        <begin position="24"/>
        <end position="300"/>
    </location>
</feature>
<keyword evidence="4 8" id="KW-0560">Oxidoreductase</keyword>
<dbReference type="PANTHER" id="PTHR11431:SF75">
    <property type="entry name" value="FERRITIN"/>
    <property type="match status" value="1"/>
</dbReference>
<name>A0AAV4EQ66_9GAST</name>
<accession>A0AAV4EQ66</accession>
<comment type="similarity">
    <text evidence="1 8">Belongs to the ferritin family.</text>
</comment>
<evidence type="ECO:0000256" key="5">
    <source>
        <dbReference type="ARBA" id="ARBA00023004"/>
    </source>
</evidence>
<dbReference type="InterPro" id="IPR009040">
    <property type="entry name" value="Ferritin-like_diiron"/>
</dbReference>
<dbReference type="GO" id="GO:0008199">
    <property type="term" value="F:ferric iron binding"/>
    <property type="evidence" value="ECO:0007669"/>
    <property type="project" value="InterPro"/>
</dbReference>
<dbReference type="PANTHER" id="PTHR11431">
    <property type="entry name" value="FERRITIN"/>
    <property type="match status" value="1"/>
</dbReference>
<dbReference type="Gene3D" id="1.20.1260.10">
    <property type="match status" value="1"/>
</dbReference>
<evidence type="ECO:0000256" key="6">
    <source>
        <dbReference type="ARBA" id="ARBA00025111"/>
    </source>
</evidence>
<evidence type="ECO:0000259" key="11">
    <source>
        <dbReference type="PROSITE" id="PS50905"/>
    </source>
</evidence>
<proteinExistence type="inferred from homology"/>
<dbReference type="SUPFAM" id="SSF47240">
    <property type="entry name" value="Ferritin-like"/>
    <property type="match status" value="1"/>
</dbReference>
<comment type="catalytic activity">
    <reaction evidence="7 8">
        <text>4 Fe(2+) + O2 + 4 H(+) = 4 Fe(3+) + 2 H2O</text>
        <dbReference type="Rhea" id="RHEA:11148"/>
        <dbReference type="ChEBI" id="CHEBI:15377"/>
        <dbReference type="ChEBI" id="CHEBI:15378"/>
        <dbReference type="ChEBI" id="CHEBI:15379"/>
        <dbReference type="ChEBI" id="CHEBI:29033"/>
        <dbReference type="ChEBI" id="CHEBI:29034"/>
        <dbReference type="EC" id="1.16.3.1"/>
    </reaction>
</comment>
<keyword evidence="5 8" id="KW-0408">Iron</keyword>
<dbReference type="GO" id="GO:0006826">
    <property type="term" value="P:iron ion transport"/>
    <property type="evidence" value="ECO:0007669"/>
    <property type="project" value="InterPro"/>
</dbReference>
<feature type="signal peptide" evidence="10">
    <location>
        <begin position="1"/>
        <end position="23"/>
    </location>
</feature>
<evidence type="ECO:0000256" key="9">
    <source>
        <dbReference type="SAM" id="MobiDB-lite"/>
    </source>
</evidence>
<dbReference type="Proteomes" id="UP000762676">
    <property type="component" value="Unassembled WGS sequence"/>
</dbReference>
<comment type="caution">
    <text evidence="12">The sequence shown here is derived from an EMBL/GenBank/DDBJ whole genome shotgun (WGS) entry which is preliminary data.</text>
</comment>
<evidence type="ECO:0000256" key="10">
    <source>
        <dbReference type="SAM" id="SignalP"/>
    </source>
</evidence>
<comment type="function">
    <text evidence="6">Stores iron in a soluble, non-toxic, readily available form. Important for iron homeostasis. Has ferroxidase activity. Iron is taken up in the ferrous form and deposited as ferric hydroxides after oxidation.</text>
</comment>
<dbReference type="AlphaFoldDB" id="A0AAV4EQ66"/>
<keyword evidence="3 8" id="KW-0479">Metal-binding</keyword>
<evidence type="ECO:0000256" key="2">
    <source>
        <dbReference type="ARBA" id="ARBA00022434"/>
    </source>
</evidence>
<protein>
    <recommendedName>
        <fullName evidence="8">Ferritin</fullName>
        <ecNumber evidence="8">1.16.3.1</ecNumber>
    </recommendedName>
</protein>
<evidence type="ECO:0000256" key="4">
    <source>
        <dbReference type="ARBA" id="ARBA00023002"/>
    </source>
</evidence>
<dbReference type="InterPro" id="IPR009078">
    <property type="entry name" value="Ferritin-like_SF"/>
</dbReference>